<dbReference type="Pfam" id="PF02879">
    <property type="entry name" value="PGM_PMM_II"/>
    <property type="match status" value="1"/>
</dbReference>
<evidence type="ECO:0000256" key="4">
    <source>
        <dbReference type="ARBA" id="ARBA00022490"/>
    </source>
</evidence>
<dbReference type="VEuPathDB" id="FungiDB:AMAG_16671"/>
<dbReference type="GO" id="GO:0000287">
    <property type="term" value="F:magnesium ion binding"/>
    <property type="evidence" value="ECO:0007669"/>
    <property type="project" value="InterPro"/>
</dbReference>
<dbReference type="GO" id="GO:0008973">
    <property type="term" value="F:phosphopentomutase activity"/>
    <property type="evidence" value="ECO:0007669"/>
    <property type="project" value="TreeGrafter"/>
</dbReference>
<dbReference type="SUPFAM" id="SSF53738">
    <property type="entry name" value="Phosphoglucomutase, first 3 domains"/>
    <property type="match status" value="3"/>
</dbReference>
<comment type="cofactor">
    <cofactor evidence="1">
        <name>Mg(2+)</name>
        <dbReference type="ChEBI" id="CHEBI:18420"/>
    </cofactor>
</comment>
<evidence type="ECO:0000259" key="12">
    <source>
        <dbReference type="Pfam" id="PF02879"/>
    </source>
</evidence>
<protein>
    <recommendedName>
        <fullName evidence="16">Phosphoglucomutase</fullName>
    </recommendedName>
</protein>
<keyword evidence="7" id="KW-0479">Metal-binding</keyword>
<reference evidence="15" key="2">
    <citation type="submission" date="2009-11" db="EMBL/GenBank/DDBJ databases">
        <title>The Genome Sequence of Allomyces macrogynus strain ATCC 38327.</title>
        <authorList>
            <consortium name="The Broad Institute Genome Sequencing Platform"/>
            <person name="Russ C."/>
            <person name="Cuomo C."/>
            <person name="Shea T."/>
            <person name="Young S.K."/>
            <person name="Zeng Q."/>
            <person name="Koehrsen M."/>
            <person name="Haas B."/>
            <person name="Borodovsky M."/>
            <person name="Guigo R."/>
            <person name="Alvarado L."/>
            <person name="Berlin A."/>
            <person name="Borenstein D."/>
            <person name="Chen Z."/>
            <person name="Engels R."/>
            <person name="Freedman E."/>
            <person name="Gellesch M."/>
            <person name="Goldberg J."/>
            <person name="Griggs A."/>
            <person name="Gujja S."/>
            <person name="Heiman D."/>
            <person name="Hepburn T."/>
            <person name="Howarth C."/>
            <person name="Jen D."/>
            <person name="Larson L."/>
            <person name="Lewis B."/>
            <person name="Mehta T."/>
            <person name="Park D."/>
            <person name="Pearson M."/>
            <person name="Roberts A."/>
            <person name="Saif S."/>
            <person name="Shenoy N."/>
            <person name="Sisk P."/>
            <person name="Stolte C."/>
            <person name="Sykes S."/>
            <person name="Walk T."/>
            <person name="White J."/>
            <person name="Yandava C."/>
            <person name="Burger G."/>
            <person name="Gray M.W."/>
            <person name="Holland P.W.H."/>
            <person name="King N."/>
            <person name="Lang F.B.F."/>
            <person name="Roger A.J."/>
            <person name="Ruiz-Trillo I."/>
            <person name="Lander E."/>
            <person name="Nusbaum C."/>
        </authorList>
    </citation>
    <scope>NUCLEOTIDE SEQUENCE [LARGE SCALE GENOMIC DNA]</scope>
    <source>
        <strain evidence="15">ATCC 38327</strain>
    </source>
</reference>
<evidence type="ECO:0000313" key="15">
    <source>
        <dbReference type="Proteomes" id="UP000054350"/>
    </source>
</evidence>
<proteinExistence type="inferred from homology"/>
<comment type="subcellular location">
    <subcellularLocation>
        <location evidence="2">Cytoplasm</location>
    </subcellularLocation>
</comment>
<dbReference type="InterPro" id="IPR005846">
    <property type="entry name" value="A-D-PHexomutase_a/b/a-III"/>
</dbReference>
<dbReference type="Gene3D" id="3.40.120.10">
    <property type="entry name" value="Alpha-D-Glucose-1,6-Bisphosphate, subunit A, domain 3"/>
    <property type="match status" value="3"/>
</dbReference>
<accession>A0A0L0TCB0</accession>
<evidence type="ECO:0000259" key="13">
    <source>
        <dbReference type="Pfam" id="PF02880"/>
    </source>
</evidence>
<evidence type="ECO:0000259" key="11">
    <source>
        <dbReference type="Pfam" id="PF02878"/>
    </source>
</evidence>
<dbReference type="CDD" id="cd05799">
    <property type="entry name" value="PGM2"/>
    <property type="match status" value="1"/>
</dbReference>
<evidence type="ECO:0000256" key="6">
    <source>
        <dbReference type="ARBA" id="ARBA00022553"/>
    </source>
</evidence>
<dbReference type="PANTHER" id="PTHR45745">
    <property type="entry name" value="PHOSPHOMANNOMUTASE 45A"/>
    <property type="match status" value="1"/>
</dbReference>
<dbReference type="GO" id="GO:0005737">
    <property type="term" value="C:cytoplasm"/>
    <property type="evidence" value="ECO:0007669"/>
    <property type="project" value="UniProtKB-SubCell"/>
</dbReference>
<dbReference type="AlphaFoldDB" id="A0A0L0TCB0"/>
<dbReference type="Proteomes" id="UP000054350">
    <property type="component" value="Unassembled WGS sequence"/>
</dbReference>
<evidence type="ECO:0000256" key="9">
    <source>
        <dbReference type="ARBA" id="ARBA00023235"/>
    </source>
</evidence>
<dbReference type="EMBL" id="GG745377">
    <property type="protein sequence ID" value="KNE72184.1"/>
    <property type="molecule type" value="Genomic_DNA"/>
</dbReference>
<dbReference type="GO" id="GO:0006166">
    <property type="term" value="P:purine ribonucleoside salvage"/>
    <property type="evidence" value="ECO:0007669"/>
    <property type="project" value="TreeGrafter"/>
</dbReference>
<evidence type="ECO:0000256" key="7">
    <source>
        <dbReference type="ARBA" id="ARBA00022723"/>
    </source>
</evidence>
<dbReference type="InterPro" id="IPR005844">
    <property type="entry name" value="A-D-PHexomutase_a/b/a-I"/>
</dbReference>
<evidence type="ECO:0000256" key="5">
    <source>
        <dbReference type="ARBA" id="ARBA00022526"/>
    </source>
</evidence>
<name>A0A0L0TCB0_ALLM3</name>
<dbReference type="GO" id="GO:0005634">
    <property type="term" value="C:nucleus"/>
    <property type="evidence" value="ECO:0007669"/>
    <property type="project" value="TreeGrafter"/>
</dbReference>
<evidence type="ECO:0000313" key="14">
    <source>
        <dbReference type="EMBL" id="KNE72184.1"/>
    </source>
</evidence>
<evidence type="ECO:0000256" key="8">
    <source>
        <dbReference type="ARBA" id="ARBA00022842"/>
    </source>
</evidence>
<gene>
    <name evidence="14" type="ORF">AMAG_16671</name>
</gene>
<sequence length="652" mass="71555">MAVSDEIQQLAKEWLRLDRNPATRQEITDLLASGDEADLRKRLGSRIEFGTAGLRARMEAGFSRMNDLTVIQATQGLVAYLLAQHGGDPTGLSVVLGHDHRAFGSLSSARFTRLTAAVFLHKGIKVYYYRHLVHTPMVPFGVKALGATCGIMMTASHNPKADNGYKLYWNNGCQIIPPVDAGIAAAILDNLEPWVWDDTLVESLLATPGNEHKVEDPTARMVQGYMATVRDLDALVSMRDRNRRVPALRICYTAMHGVGLPFIRRAFDVAGLPPFFLTPEQVHPDPDFPTVAFPNPEEGKGALELACRAADLHQCRVILANDPDADRLAVAEKQIPRDGSAPFWHIFSGNQIGIMLAAYVMDGYRRKYGASTKLGCLTTTVSSMMIKQMAHDEGVEFEETLTGFKWLGNRAIAMEQEGRADKVFFAFEQAIGFMCGDAVRDKDGVSAGVCVAELAHWLAGHPDEAHPHTLVEFLQSLYVKYGFFASNDGYVIEPDPKRVDAMFVKIRPQSVYSADLDAIAAGNAPEPEYPTHLGDFAVRTVRDVTVGYDSTTTSRRPVLPTMPGAHMLTFTFDVPAAAWADAAHPHVALMPCSMTLRTSGTEPKVKYYTELAARWTGPADVPNVDKIKAMQAAAEAALAELVKLTKEQWLVV</sequence>
<dbReference type="PROSITE" id="PS00710">
    <property type="entry name" value="PGM_PMM"/>
    <property type="match status" value="1"/>
</dbReference>
<keyword evidence="9" id="KW-0413">Isomerase</keyword>
<keyword evidence="10" id="KW-0119">Carbohydrate metabolism</keyword>
<dbReference type="STRING" id="578462.A0A0L0TCB0"/>
<keyword evidence="5" id="KW-0313">Glucose metabolism</keyword>
<dbReference type="InterPro" id="IPR005845">
    <property type="entry name" value="A-D-PHexomutase_a/b/a-II"/>
</dbReference>
<dbReference type="Pfam" id="PF02880">
    <property type="entry name" value="PGM_PMM_III"/>
    <property type="match status" value="1"/>
</dbReference>
<keyword evidence="15" id="KW-1185">Reference proteome</keyword>
<feature type="domain" description="Alpha-D-phosphohexomutase alpha/beta/alpha" evidence="12">
    <location>
        <begin position="247"/>
        <end position="333"/>
    </location>
</feature>
<evidence type="ECO:0000256" key="10">
    <source>
        <dbReference type="ARBA" id="ARBA00023277"/>
    </source>
</evidence>
<keyword evidence="8" id="KW-0460">Magnesium</keyword>
<dbReference type="OrthoDB" id="8300170at2759"/>
<feature type="domain" description="Alpha-D-phosphohexomutase alpha/beta/alpha" evidence="11">
    <location>
        <begin position="47"/>
        <end position="189"/>
    </location>
</feature>
<evidence type="ECO:0000256" key="1">
    <source>
        <dbReference type="ARBA" id="ARBA00001946"/>
    </source>
</evidence>
<feature type="domain" description="Alpha-D-phosphohexomutase alpha/beta/alpha" evidence="13">
    <location>
        <begin position="349"/>
        <end position="456"/>
    </location>
</feature>
<dbReference type="OMA" id="GYCVDPE"/>
<evidence type="ECO:0000256" key="3">
    <source>
        <dbReference type="ARBA" id="ARBA00010231"/>
    </source>
</evidence>
<keyword evidence="6" id="KW-0597">Phosphoprotein</keyword>
<evidence type="ECO:0008006" key="16">
    <source>
        <dbReference type="Google" id="ProtNLM"/>
    </source>
</evidence>
<dbReference type="PANTHER" id="PTHR45745:SF1">
    <property type="entry name" value="PHOSPHOGLUCOMUTASE 2B-RELATED"/>
    <property type="match status" value="1"/>
</dbReference>
<organism evidence="14 15">
    <name type="scientific">Allomyces macrogynus (strain ATCC 38327)</name>
    <name type="common">Allomyces javanicus var. macrogynus</name>
    <dbReference type="NCBI Taxonomy" id="578462"/>
    <lineage>
        <taxon>Eukaryota</taxon>
        <taxon>Fungi</taxon>
        <taxon>Fungi incertae sedis</taxon>
        <taxon>Blastocladiomycota</taxon>
        <taxon>Blastocladiomycetes</taxon>
        <taxon>Blastocladiales</taxon>
        <taxon>Blastocladiaceae</taxon>
        <taxon>Allomyces</taxon>
    </lineage>
</organism>
<dbReference type="InterPro" id="IPR016055">
    <property type="entry name" value="A-D-PHexomutase_a/b/a-I/II/III"/>
</dbReference>
<evidence type="ECO:0000256" key="2">
    <source>
        <dbReference type="ARBA" id="ARBA00004496"/>
    </source>
</evidence>
<dbReference type="GO" id="GO:0006006">
    <property type="term" value="P:glucose metabolic process"/>
    <property type="evidence" value="ECO:0007669"/>
    <property type="project" value="UniProtKB-KW"/>
</dbReference>
<reference evidence="14 15" key="1">
    <citation type="submission" date="2009-11" db="EMBL/GenBank/DDBJ databases">
        <title>Annotation of Allomyces macrogynus ATCC 38327.</title>
        <authorList>
            <consortium name="The Broad Institute Genome Sequencing Platform"/>
            <person name="Russ C."/>
            <person name="Cuomo C."/>
            <person name="Burger G."/>
            <person name="Gray M.W."/>
            <person name="Holland P.W.H."/>
            <person name="King N."/>
            <person name="Lang F.B.F."/>
            <person name="Roger A.J."/>
            <person name="Ruiz-Trillo I."/>
            <person name="Young S.K."/>
            <person name="Zeng Q."/>
            <person name="Gargeya S."/>
            <person name="Fitzgerald M."/>
            <person name="Haas B."/>
            <person name="Abouelleil A."/>
            <person name="Alvarado L."/>
            <person name="Arachchi H.M."/>
            <person name="Berlin A."/>
            <person name="Chapman S.B."/>
            <person name="Gearin G."/>
            <person name="Goldberg J."/>
            <person name="Griggs A."/>
            <person name="Gujja S."/>
            <person name="Hansen M."/>
            <person name="Heiman D."/>
            <person name="Howarth C."/>
            <person name="Larimer J."/>
            <person name="Lui A."/>
            <person name="MacDonald P.J.P."/>
            <person name="McCowen C."/>
            <person name="Montmayeur A."/>
            <person name="Murphy C."/>
            <person name="Neiman D."/>
            <person name="Pearson M."/>
            <person name="Priest M."/>
            <person name="Roberts A."/>
            <person name="Saif S."/>
            <person name="Shea T."/>
            <person name="Sisk P."/>
            <person name="Stolte C."/>
            <person name="Sykes S."/>
            <person name="Wortman J."/>
            <person name="Nusbaum C."/>
            <person name="Birren B."/>
        </authorList>
    </citation>
    <scope>NUCLEOTIDE SEQUENCE [LARGE SCALE GENOMIC DNA]</scope>
    <source>
        <strain evidence="14 15">ATCC 38327</strain>
    </source>
</reference>
<comment type="similarity">
    <text evidence="3">Belongs to the phosphohexose mutase family.</text>
</comment>
<dbReference type="InterPro" id="IPR016066">
    <property type="entry name" value="A-D-PHexomutase_CS"/>
</dbReference>
<keyword evidence="4" id="KW-0963">Cytoplasm</keyword>
<dbReference type="eggNOG" id="KOG1220">
    <property type="taxonomic scope" value="Eukaryota"/>
</dbReference>
<dbReference type="Pfam" id="PF02878">
    <property type="entry name" value="PGM_PMM_I"/>
    <property type="match status" value="1"/>
</dbReference>
<dbReference type="FunFam" id="3.40.120.10:FF:000035">
    <property type="entry name" value="Pgm3p"/>
    <property type="match status" value="1"/>
</dbReference>